<comment type="subcellular location">
    <subcellularLocation>
        <location evidence="1 5">Bacterial flagellum basal body</location>
    </subcellularLocation>
</comment>
<name>A0AAE9YR58_9GAMM</name>
<dbReference type="GO" id="GO:0071973">
    <property type="term" value="P:bacterial-type flagellum-dependent cell motility"/>
    <property type="evidence" value="ECO:0007669"/>
    <property type="project" value="InterPro"/>
</dbReference>
<dbReference type="InterPro" id="IPR001624">
    <property type="entry name" value="FliE"/>
</dbReference>
<reference evidence="6 7" key="1">
    <citation type="journal article" date="2015" name="Genome Announc.">
        <title>Draft Genome Sequences of Marine Isolates of Thalassomonas viridans and Thalassomonas actiniarum.</title>
        <authorList>
            <person name="Olonade I."/>
            <person name="van Zyl L.J."/>
            <person name="Trindade M."/>
        </authorList>
    </citation>
    <scope>NUCLEOTIDE SEQUENCE [LARGE SCALE GENOMIC DNA]</scope>
    <source>
        <strain evidence="6 7">A5K-106</strain>
    </source>
</reference>
<evidence type="ECO:0000256" key="1">
    <source>
        <dbReference type="ARBA" id="ARBA00004117"/>
    </source>
</evidence>
<keyword evidence="4 5" id="KW-0975">Bacterial flagellum</keyword>
<keyword evidence="6" id="KW-0966">Cell projection</keyword>
<evidence type="ECO:0000313" key="7">
    <source>
        <dbReference type="Proteomes" id="UP000032568"/>
    </source>
</evidence>
<evidence type="ECO:0000256" key="3">
    <source>
        <dbReference type="ARBA" id="ARBA00018024"/>
    </source>
</evidence>
<evidence type="ECO:0000256" key="2">
    <source>
        <dbReference type="ARBA" id="ARBA00009272"/>
    </source>
</evidence>
<comment type="similarity">
    <text evidence="2 5">Belongs to the FliE family.</text>
</comment>
<keyword evidence="6" id="KW-0969">Cilium</keyword>
<keyword evidence="6" id="KW-0282">Flagellum</keyword>
<dbReference type="AlphaFoldDB" id="A0AAE9YR58"/>
<dbReference type="KEGG" id="tact:SG35_001250"/>
<protein>
    <recommendedName>
        <fullName evidence="3 5">Flagellar hook-basal body complex protein FliE</fullName>
    </recommendedName>
</protein>
<dbReference type="GO" id="GO:0003774">
    <property type="term" value="F:cytoskeletal motor activity"/>
    <property type="evidence" value="ECO:0007669"/>
    <property type="project" value="InterPro"/>
</dbReference>
<evidence type="ECO:0000256" key="5">
    <source>
        <dbReference type="HAMAP-Rule" id="MF_00724"/>
    </source>
</evidence>
<dbReference type="GO" id="GO:0009425">
    <property type="term" value="C:bacterial-type flagellum basal body"/>
    <property type="evidence" value="ECO:0007669"/>
    <property type="project" value="UniProtKB-SubCell"/>
</dbReference>
<evidence type="ECO:0000256" key="4">
    <source>
        <dbReference type="ARBA" id="ARBA00023143"/>
    </source>
</evidence>
<proteinExistence type="inferred from homology"/>
<dbReference type="Pfam" id="PF02049">
    <property type="entry name" value="FliE"/>
    <property type="match status" value="1"/>
</dbReference>
<dbReference type="PRINTS" id="PR01006">
    <property type="entry name" value="FLGHOOKFLIE"/>
</dbReference>
<keyword evidence="7" id="KW-1185">Reference proteome</keyword>
<organism evidence="6 7">
    <name type="scientific">Thalassomonas actiniarum</name>
    <dbReference type="NCBI Taxonomy" id="485447"/>
    <lineage>
        <taxon>Bacteria</taxon>
        <taxon>Pseudomonadati</taxon>
        <taxon>Pseudomonadota</taxon>
        <taxon>Gammaproteobacteria</taxon>
        <taxon>Alteromonadales</taxon>
        <taxon>Colwelliaceae</taxon>
        <taxon>Thalassomonas</taxon>
    </lineage>
</organism>
<dbReference type="Proteomes" id="UP000032568">
    <property type="component" value="Chromosome"/>
</dbReference>
<dbReference type="GO" id="GO:0005198">
    <property type="term" value="F:structural molecule activity"/>
    <property type="evidence" value="ECO:0007669"/>
    <property type="project" value="InterPro"/>
</dbReference>
<dbReference type="HAMAP" id="MF_00724">
    <property type="entry name" value="FliE"/>
    <property type="match status" value="1"/>
</dbReference>
<dbReference type="RefSeq" id="WP_044833701.1">
    <property type="nucleotide sequence ID" value="NZ_CP059735.1"/>
</dbReference>
<evidence type="ECO:0000313" key="6">
    <source>
        <dbReference type="EMBL" id="WDD99346.1"/>
    </source>
</evidence>
<accession>A0AAE9YR58</accession>
<gene>
    <name evidence="5" type="primary">fliE</name>
    <name evidence="6" type="ORF">SG35_001250</name>
</gene>
<dbReference type="PANTHER" id="PTHR34653">
    <property type="match status" value="1"/>
</dbReference>
<sequence length="109" mass="12007">MKVENNLHSLDLLNKMELMQIRASKEVALSSDNSVNSVSFGQTMKTMVQDINQQQLKAGELMTAVDAGRSDDLVGAMVMSQKAGLSFSVLMQVRNKLMSGLDDIMRMPL</sequence>
<reference evidence="6 7" key="2">
    <citation type="journal article" date="2022" name="Mar. Drugs">
        <title>Bioassay-Guided Fractionation Leads to the Detection of Cholic Acid Generated by the Rare Thalassomonas sp.</title>
        <authorList>
            <person name="Pheiffer F."/>
            <person name="Schneider Y.K."/>
            <person name="Hansen E.H."/>
            <person name="Andersen J.H."/>
            <person name="Isaksson J."/>
            <person name="Busche T."/>
            <person name="R C."/>
            <person name="Kalinowski J."/>
            <person name="Zyl L.V."/>
            <person name="Trindade M."/>
        </authorList>
    </citation>
    <scope>NUCLEOTIDE SEQUENCE [LARGE SCALE GENOMIC DNA]</scope>
    <source>
        <strain evidence="6 7">A5K-106</strain>
    </source>
</reference>
<dbReference type="PANTHER" id="PTHR34653:SF1">
    <property type="entry name" value="FLAGELLAR HOOK-BASAL BODY COMPLEX PROTEIN FLIE"/>
    <property type="match status" value="1"/>
</dbReference>
<dbReference type="EMBL" id="CP059735">
    <property type="protein sequence ID" value="WDD99346.1"/>
    <property type="molecule type" value="Genomic_DNA"/>
</dbReference>